<dbReference type="Proteomes" id="UP000034539">
    <property type="component" value="Unassembled WGS sequence"/>
</dbReference>
<evidence type="ECO:0000259" key="1">
    <source>
        <dbReference type="Pfam" id="PF18765"/>
    </source>
</evidence>
<feature type="domain" description="Polymerase beta nucleotidyltransferase" evidence="1">
    <location>
        <begin position="22"/>
        <end position="100"/>
    </location>
</feature>
<dbReference type="InterPro" id="IPR043519">
    <property type="entry name" value="NT_sf"/>
</dbReference>
<comment type="caution">
    <text evidence="2">The sequence shown here is derived from an EMBL/GenBank/DDBJ whole genome shotgun (WGS) entry which is preliminary data.</text>
</comment>
<dbReference type="Gene3D" id="3.30.460.10">
    <property type="entry name" value="Beta Polymerase, domain 2"/>
    <property type="match status" value="1"/>
</dbReference>
<dbReference type="EMBL" id="LBXN01000026">
    <property type="protein sequence ID" value="KKR33003.1"/>
    <property type="molecule type" value="Genomic_DNA"/>
</dbReference>
<dbReference type="Pfam" id="PF18765">
    <property type="entry name" value="Polbeta"/>
    <property type="match status" value="1"/>
</dbReference>
<feature type="non-terminal residue" evidence="2">
    <location>
        <position position="1"/>
    </location>
</feature>
<proteinExistence type="predicted"/>
<organism evidence="2 3">
    <name type="scientific">Candidatus Gottesmanbacteria bacterium GW2011_GWC2_39_8</name>
    <dbReference type="NCBI Taxonomy" id="1618450"/>
    <lineage>
        <taxon>Bacteria</taxon>
        <taxon>Candidatus Gottesmaniibacteriota</taxon>
    </lineage>
</organism>
<dbReference type="InterPro" id="IPR041633">
    <property type="entry name" value="Polbeta"/>
</dbReference>
<dbReference type="InterPro" id="IPR052548">
    <property type="entry name" value="Type_VII_TA_antitoxin"/>
</dbReference>
<accession>A0A0G0PYM9</accession>
<protein>
    <recommendedName>
        <fullName evidence="1">Polymerase beta nucleotidyltransferase domain-containing protein</fullName>
    </recommendedName>
</protein>
<dbReference type="AlphaFoldDB" id="A0A0G0PYM9"/>
<reference evidence="2 3" key="1">
    <citation type="journal article" date="2015" name="Nature">
        <title>rRNA introns, odd ribosomes, and small enigmatic genomes across a large radiation of phyla.</title>
        <authorList>
            <person name="Brown C.T."/>
            <person name="Hug L.A."/>
            <person name="Thomas B.C."/>
            <person name="Sharon I."/>
            <person name="Castelle C.J."/>
            <person name="Singh A."/>
            <person name="Wilkins M.J."/>
            <person name="Williams K.H."/>
            <person name="Banfield J.F."/>
        </authorList>
    </citation>
    <scope>NUCLEOTIDE SEQUENCE [LARGE SCALE GENOMIC DNA]</scope>
</reference>
<evidence type="ECO:0000313" key="2">
    <source>
        <dbReference type="EMBL" id="KKR33003.1"/>
    </source>
</evidence>
<dbReference type="SUPFAM" id="SSF81301">
    <property type="entry name" value="Nucleotidyltransferase"/>
    <property type="match status" value="1"/>
</dbReference>
<gene>
    <name evidence="2" type="ORF">UT63_C0026G0011</name>
</gene>
<evidence type="ECO:0000313" key="3">
    <source>
        <dbReference type="Proteomes" id="UP000034539"/>
    </source>
</evidence>
<sequence length="101" mass="11688">FKVLKNILLLQPIIKKLEPLSKKIILYGSASRGEDSPNSDMDLFVLSKEPQTTKNLLFSVKVKRKIQAIVKSPTELADLKEEEKIFYEEVNRGITLWEEKR</sequence>
<dbReference type="CDD" id="cd05403">
    <property type="entry name" value="NT_KNTase_like"/>
    <property type="match status" value="1"/>
</dbReference>
<dbReference type="PANTHER" id="PTHR33933">
    <property type="entry name" value="NUCLEOTIDYLTRANSFERASE"/>
    <property type="match status" value="1"/>
</dbReference>
<name>A0A0G0PYM9_9BACT</name>
<dbReference type="PANTHER" id="PTHR33933:SF1">
    <property type="entry name" value="PROTEIN ADENYLYLTRANSFERASE MNTA-RELATED"/>
    <property type="match status" value="1"/>
</dbReference>